<sequence>MSKEKVPTGRAKGGVARAKALTPEKKQEIARKGALARWGNGQLKATHKGNFEVHFGFDAECYVLNDANKTAVMTQRSMAAALGLSSPSGTDFERFVNRKSISKYLGAGVLEKAMQPIEFKWVYPGAKQSAVTIKGYSADLLIDVCNAVRAAHEAGELISTQLKLARQASVVIGASAKAGIQGLVYALAGYDRTKEDVIAAYKMYVAAEAREYEKEFSPELYEQWYRLYGLTKPERGRPWEFRYLTIDHIYKPLARSNGKVFSLAKSSKQENGEKGDKIHQFLSEVGVKALRTQVGKITGIAIVSETREEYERYIAEKVFGQKSLPFGGDADPA</sequence>
<evidence type="ECO:0000259" key="2">
    <source>
        <dbReference type="Pfam" id="PF10546"/>
    </source>
</evidence>
<dbReference type="EMBL" id="CP063361">
    <property type="protein sequence ID" value="UOD33405.1"/>
    <property type="molecule type" value="Genomic_DNA"/>
</dbReference>
<name>A0ABY4AGW5_9BURK</name>
<organism evidence="3 4">
    <name type="scientific">Massilia violaceinigra</name>
    <dbReference type="NCBI Taxonomy" id="2045208"/>
    <lineage>
        <taxon>Bacteria</taxon>
        <taxon>Pseudomonadati</taxon>
        <taxon>Pseudomonadota</taxon>
        <taxon>Betaproteobacteria</taxon>
        <taxon>Burkholderiales</taxon>
        <taxon>Oxalobacteraceae</taxon>
        <taxon>Telluria group</taxon>
        <taxon>Massilia</taxon>
    </lineage>
</organism>
<feature type="domain" description="Bacteriophage Mx8 p63 C-terminal" evidence="2">
    <location>
        <begin position="202"/>
        <end position="289"/>
    </location>
</feature>
<protein>
    <recommendedName>
        <fullName evidence="2">Bacteriophage Mx8 p63 C-terminal domain-containing protein</fullName>
    </recommendedName>
</protein>
<evidence type="ECO:0000256" key="1">
    <source>
        <dbReference type="SAM" id="MobiDB-lite"/>
    </source>
</evidence>
<evidence type="ECO:0000313" key="4">
    <source>
        <dbReference type="Proteomes" id="UP000831532"/>
    </source>
</evidence>
<accession>A0ABY4AGW5</accession>
<proteinExistence type="predicted"/>
<dbReference type="Pfam" id="PF10546">
    <property type="entry name" value="P63C"/>
    <property type="match status" value="1"/>
</dbReference>
<feature type="compositionally biased region" description="Low complexity" evidence="1">
    <location>
        <begin position="9"/>
        <end position="20"/>
    </location>
</feature>
<feature type="region of interest" description="Disordered" evidence="1">
    <location>
        <begin position="1"/>
        <end position="23"/>
    </location>
</feature>
<reference evidence="3 4" key="1">
    <citation type="submission" date="2020-10" db="EMBL/GenBank/DDBJ databases">
        <title>Genome analysis of Massilia species.</title>
        <authorList>
            <person name="Jung D.-H."/>
        </authorList>
    </citation>
    <scope>NUCLEOTIDE SEQUENCE [LARGE SCALE GENOMIC DNA]</scope>
    <source>
        <strain evidence="4">sipir</strain>
    </source>
</reference>
<keyword evidence="4" id="KW-1185">Reference proteome</keyword>
<evidence type="ECO:0000313" key="3">
    <source>
        <dbReference type="EMBL" id="UOD33405.1"/>
    </source>
</evidence>
<gene>
    <name evidence="3" type="ORF">INH39_15465</name>
</gene>
<dbReference type="InterPro" id="IPR018874">
    <property type="entry name" value="Phage_Mx8_p63_C"/>
</dbReference>
<dbReference type="Proteomes" id="UP000831532">
    <property type="component" value="Chromosome"/>
</dbReference>